<evidence type="ECO:0000313" key="4">
    <source>
        <dbReference type="Proteomes" id="UP000321393"/>
    </source>
</evidence>
<accession>A0A5A7T103</accession>
<gene>
    <name evidence="3" type="ORF">E5676_scaffold852G00020</name>
    <name evidence="2" type="ORF">E6C27_scaffold228G00570</name>
</gene>
<proteinExistence type="predicted"/>
<dbReference type="EMBL" id="SSTE01020126">
    <property type="protein sequence ID" value="KAA0035267.1"/>
    <property type="molecule type" value="Genomic_DNA"/>
</dbReference>
<evidence type="ECO:0000313" key="5">
    <source>
        <dbReference type="Proteomes" id="UP000321947"/>
    </source>
</evidence>
<feature type="region of interest" description="Disordered" evidence="1">
    <location>
        <begin position="1"/>
        <end position="27"/>
    </location>
</feature>
<dbReference type="AlphaFoldDB" id="A0A5A7T103"/>
<reference evidence="4 5" key="1">
    <citation type="submission" date="2019-08" db="EMBL/GenBank/DDBJ databases">
        <title>Draft genome sequences of two oriental melons (Cucumis melo L. var makuwa).</title>
        <authorList>
            <person name="Kwon S.-Y."/>
        </authorList>
    </citation>
    <scope>NUCLEOTIDE SEQUENCE [LARGE SCALE GENOMIC DNA]</scope>
    <source>
        <strain evidence="5">cv. Chang Bougi</strain>
        <strain evidence="4">cv. SW 3</strain>
        <tissue evidence="2">Leaf</tissue>
    </source>
</reference>
<feature type="compositionally biased region" description="Polar residues" evidence="1">
    <location>
        <begin position="189"/>
        <end position="200"/>
    </location>
</feature>
<sequence>MHGVRMRGNHFKSTPPQRPYRLPSEKSQIHVSESFHVPVHEDVVAKSAAKSVENAPSVSKTHILDMDSESLDDIPLARLLKKSSVSDVTPAKPTDPIISVHSKKRSSSEDVFVPTPANVTTSNPHFEPAPVSGDESITTEGRTGVSADEAPDHDKGVKLANTSTTNTDVHNDSQPETQQFPEVPRPTRNKFQSNQRNISTKTRRKKIPPNIPSIPIDGISFHLEENIQRWKYVVQQRIADEICHDDTIDTGSFIYNQLLRHVGSFGVKISIALPRFFSGLLLHLNVVVLTMFDSPGPEPKTLSLSYRLFQDNHVPDIENDMCPSRAPRMFTSINLLSEQRLEVDSLIRHLKSLAPSTSMGEHGPE</sequence>
<organism evidence="2 4">
    <name type="scientific">Cucumis melo var. makuwa</name>
    <name type="common">Oriental melon</name>
    <dbReference type="NCBI Taxonomy" id="1194695"/>
    <lineage>
        <taxon>Eukaryota</taxon>
        <taxon>Viridiplantae</taxon>
        <taxon>Streptophyta</taxon>
        <taxon>Embryophyta</taxon>
        <taxon>Tracheophyta</taxon>
        <taxon>Spermatophyta</taxon>
        <taxon>Magnoliopsida</taxon>
        <taxon>eudicotyledons</taxon>
        <taxon>Gunneridae</taxon>
        <taxon>Pentapetalae</taxon>
        <taxon>rosids</taxon>
        <taxon>fabids</taxon>
        <taxon>Cucurbitales</taxon>
        <taxon>Cucurbitaceae</taxon>
        <taxon>Benincaseae</taxon>
        <taxon>Cucumis</taxon>
    </lineage>
</organism>
<evidence type="ECO:0000313" key="3">
    <source>
        <dbReference type="EMBL" id="TYK07570.1"/>
    </source>
</evidence>
<evidence type="ECO:0008006" key="6">
    <source>
        <dbReference type="Google" id="ProtNLM"/>
    </source>
</evidence>
<feature type="compositionally biased region" description="Polar residues" evidence="1">
    <location>
        <begin position="160"/>
        <end position="180"/>
    </location>
</feature>
<dbReference type="OrthoDB" id="1432967at2759"/>
<feature type="compositionally biased region" description="Basic residues" evidence="1">
    <location>
        <begin position="1"/>
        <end position="10"/>
    </location>
</feature>
<dbReference type="Proteomes" id="UP000321393">
    <property type="component" value="Unassembled WGS sequence"/>
</dbReference>
<feature type="region of interest" description="Disordered" evidence="1">
    <location>
        <begin position="117"/>
        <end position="209"/>
    </location>
</feature>
<evidence type="ECO:0000313" key="2">
    <source>
        <dbReference type="EMBL" id="KAA0035267.1"/>
    </source>
</evidence>
<comment type="caution">
    <text evidence="2">The sequence shown here is derived from an EMBL/GenBank/DDBJ whole genome shotgun (WGS) entry which is preliminary data.</text>
</comment>
<evidence type="ECO:0000256" key="1">
    <source>
        <dbReference type="SAM" id="MobiDB-lite"/>
    </source>
</evidence>
<dbReference type="Proteomes" id="UP000321947">
    <property type="component" value="Unassembled WGS sequence"/>
</dbReference>
<dbReference type="EMBL" id="SSTD01013153">
    <property type="protein sequence ID" value="TYK07570.1"/>
    <property type="molecule type" value="Genomic_DNA"/>
</dbReference>
<protein>
    <recommendedName>
        <fullName evidence="6">Envelope-like protein</fullName>
    </recommendedName>
</protein>
<name>A0A5A7T103_CUCMM</name>